<dbReference type="SUPFAM" id="SSF46785">
    <property type="entry name" value="Winged helix' DNA-binding domain"/>
    <property type="match status" value="1"/>
</dbReference>
<protein>
    <submittedName>
        <fullName evidence="1">Peroxide stress regulator PerR, FUR family</fullName>
    </submittedName>
</protein>
<evidence type="ECO:0000313" key="2">
    <source>
        <dbReference type="Proteomes" id="UP000218181"/>
    </source>
</evidence>
<sequence>MDKDLKALLQSHQLKITSHRLVILDYLMTHETHPTAEKIHEDLPDISLATVYNTLEKLVESGLIIVINVNGTRRYDYYGEPHYHVINKTTGEIFNVDNFDFRPLINAAREASDLRITGFKVEVFGESKIKED</sequence>
<accession>A0A2A5RJI7</accession>
<comment type="caution">
    <text evidence="1">The sequence shown here is derived from an EMBL/GenBank/DDBJ whole genome shotgun (WGS) entry which is preliminary data.</text>
</comment>
<dbReference type="AlphaFoldDB" id="A0A2A5RJI7"/>
<organism evidence="1 2">
    <name type="scientific">Lactococcus fujiensis JCM 16395</name>
    <dbReference type="NCBI Taxonomy" id="1291764"/>
    <lineage>
        <taxon>Bacteria</taxon>
        <taxon>Bacillati</taxon>
        <taxon>Bacillota</taxon>
        <taxon>Bacilli</taxon>
        <taxon>Lactobacillales</taxon>
        <taxon>Streptococcaceae</taxon>
        <taxon>Lactococcus</taxon>
    </lineage>
</organism>
<dbReference type="Proteomes" id="UP000218181">
    <property type="component" value="Unassembled WGS sequence"/>
</dbReference>
<dbReference type="GO" id="GO:0045892">
    <property type="term" value="P:negative regulation of DNA-templated transcription"/>
    <property type="evidence" value="ECO:0007669"/>
    <property type="project" value="TreeGrafter"/>
</dbReference>
<dbReference type="PANTHER" id="PTHR33202">
    <property type="entry name" value="ZINC UPTAKE REGULATION PROTEIN"/>
    <property type="match status" value="1"/>
</dbReference>
<dbReference type="OrthoDB" id="8659436at2"/>
<proteinExistence type="predicted"/>
<name>A0A2A5RJI7_9LACT</name>
<dbReference type="RefSeq" id="WP_096818593.1">
    <property type="nucleotide sequence ID" value="NZ_JXJU01000009.1"/>
</dbReference>
<dbReference type="PANTHER" id="PTHR33202:SF7">
    <property type="entry name" value="FERRIC UPTAKE REGULATION PROTEIN"/>
    <property type="match status" value="1"/>
</dbReference>
<dbReference type="InterPro" id="IPR036390">
    <property type="entry name" value="WH_DNA-bd_sf"/>
</dbReference>
<gene>
    <name evidence="1" type="ORF">RT41_GL001942</name>
</gene>
<dbReference type="CDD" id="cd07153">
    <property type="entry name" value="Fur_like"/>
    <property type="match status" value="1"/>
</dbReference>
<dbReference type="Pfam" id="PF01475">
    <property type="entry name" value="FUR"/>
    <property type="match status" value="1"/>
</dbReference>
<dbReference type="EMBL" id="JXJU01000009">
    <property type="protein sequence ID" value="PCR99301.1"/>
    <property type="molecule type" value="Genomic_DNA"/>
</dbReference>
<dbReference type="Gene3D" id="1.10.10.10">
    <property type="entry name" value="Winged helix-like DNA-binding domain superfamily/Winged helix DNA-binding domain"/>
    <property type="match status" value="1"/>
</dbReference>
<keyword evidence="2" id="KW-1185">Reference proteome</keyword>
<dbReference type="InterPro" id="IPR036388">
    <property type="entry name" value="WH-like_DNA-bd_sf"/>
</dbReference>
<dbReference type="STRING" id="1291764.GCA_001311235_01366"/>
<reference evidence="1 2" key="1">
    <citation type="submission" date="2014-12" db="EMBL/GenBank/DDBJ databases">
        <title>Draft genome sequences of 10 type strains of Lactococcus.</title>
        <authorList>
            <person name="Sun Z."/>
            <person name="Zhong Z."/>
            <person name="Liu W."/>
            <person name="Zhang W."/>
            <person name="Zhang H."/>
        </authorList>
    </citation>
    <scope>NUCLEOTIDE SEQUENCE [LARGE SCALE GENOMIC DNA]</scope>
    <source>
        <strain evidence="1 2">JCM 16395</strain>
    </source>
</reference>
<evidence type="ECO:0000313" key="1">
    <source>
        <dbReference type="EMBL" id="PCR99301.1"/>
    </source>
</evidence>
<dbReference type="GO" id="GO:0008270">
    <property type="term" value="F:zinc ion binding"/>
    <property type="evidence" value="ECO:0007669"/>
    <property type="project" value="TreeGrafter"/>
</dbReference>
<dbReference type="InterPro" id="IPR002481">
    <property type="entry name" value="FUR"/>
</dbReference>
<dbReference type="GO" id="GO:1900376">
    <property type="term" value="P:regulation of secondary metabolite biosynthetic process"/>
    <property type="evidence" value="ECO:0007669"/>
    <property type="project" value="TreeGrafter"/>
</dbReference>
<dbReference type="GO" id="GO:0000976">
    <property type="term" value="F:transcription cis-regulatory region binding"/>
    <property type="evidence" value="ECO:0007669"/>
    <property type="project" value="TreeGrafter"/>
</dbReference>
<dbReference type="GO" id="GO:0003700">
    <property type="term" value="F:DNA-binding transcription factor activity"/>
    <property type="evidence" value="ECO:0007669"/>
    <property type="project" value="InterPro"/>
</dbReference>